<gene>
    <name evidence="1" type="ORF">LCGC14_1026800</name>
</gene>
<organism evidence="1">
    <name type="scientific">marine sediment metagenome</name>
    <dbReference type="NCBI Taxonomy" id="412755"/>
    <lineage>
        <taxon>unclassified sequences</taxon>
        <taxon>metagenomes</taxon>
        <taxon>ecological metagenomes</taxon>
    </lineage>
</organism>
<name>A0A0F9R1Q2_9ZZZZ</name>
<sequence length="63" mass="6916">MSEGIILQKKFVEKKRRPVQYRCLACGSLTAHADEGAKVISISCNSPVKSSCRVTLHEKVKGV</sequence>
<reference evidence="1" key="1">
    <citation type="journal article" date="2015" name="Nature">
        <title>Complex archaea that bridge the gap between prokaryotes and eukaryotes.</title>
        <authorList>
            <person name="Spang A."/>
            <person name="Saw J.H."/>
            <person name="Jorgensen S.L."/>
            <person name="Zaremba-Niedzwiedzka K."/>
            <person name="Martijn J."/>
            <person name="Lind A.E."/>
            <person name="van Eijk R."/>
            <person name="Schleper C."/>
            <person name="Guy L."/>
            <person name="Ettema T.J."/>
        </authorList>
    </citation>
    <scope>NUCLEOTIDE SEQUENCE</scope>
</reference>
<proteinExistence type="predicted"/>
<dbReference type="EMBL" id="LAZR01004140">
    <property type="protein sequence ID" value="KKN11398.1"/>
    <property type="molecule type" value="Genomic_DNA"/>
</dbReference>
<accession>A0A0F9R1Q2</accession>
<comment type="caution">
    <text evidence="1">The sequence shown here is derived from an EMBL/GenBank/DDBJ whole genome shotgun (WGS) entry which is preliminary data.</text>
</comment>
<protein>
    <submittedName>
        <fullName evidence="1">Uncharacterized protein</fullName>
    </submittedName>
</protein>
<evidence type="ECO:0000313" key="1">
    <source>
        <dbReference type="EMBL" id="KKN11398.1"/>
    </source>
</evidence>
<dbReference type="AlphaFoldDB" id="A0A0F9R1Q2"/>